<evidence type="ECO:0000313" key="2">
    <source>
        <dbReference type="Proteomes" id="UP000239089"/>
    </source>
</evidence>
<dbReference type="OrthoDB" id="9231654at2"/>
<protein>
    <submittedName>
        <fullName evidence="1">Uncharacterized protein</fullName>
    </submittedName>
</protein>
<dbReference type="AlphaFoldDB" id="A0A2S6NFY4"/>
<dbReference type="EMBL" id="NHSJ01000018">
    <property type="protein sequence ID" value="PPQ33523.1"/>
    <property type="molecule type" value="Genomic_DNA"/>
</dbReference>
<dbReference type="RefSeq" id="WP_104506087.1">
    <property type="nucleotide sequence ID" value="NZ_JACIGC010000014.1"/>
</dbReference>
<gene>
    <name evidence="1" type="ORF">CCR94_01325</name>
</gene>
<evidence type="ECO:0000313" key="1">
    <source>
        <dbReference type="EMBL" id="PPQ33523.1"/>
    </source>
</evidence>
<dbReference type="Proteomes" id="UP000239089">
    <property type="component" value="Unassembled WGS sequence"/>
</dbReference>
<sequence length="76" mass="8356">MTRAQITASTHGTPGEVVTIEEGQIAWIGPIEALEEAGSFDALFCHEDDEERLIGYLRTGRINPRQTQRTENIGAS</sequence>
<reference evidence="1 2" key="1">
    <citation type="journal article" date="2018" name="Arch. Microbiol.">
        <title>New insights into the metabolic potential of the phototrophic purple bacterium Rhodopila globiformis DSM 161(T) from its draft genome sequence and evidence for a vanadium-dependent nitrogenase.</title>
        <authorList>
            <person name="Imhoff J.F."/>
            <person name="Rahn T."/>
            <person name="Kunzel S."/>
            <person name="Neulinger S.C."/>
        </authorList>
    </citation>
    <scope>NUCLEOTIDE SEQUENCE [LARGE SCALE GENOMIC DNA]</scope>
    <source>
        <strain evidence="1 2">DSM 16996</strain>
    </source>
</reference>
<keyword evidence="2" id="KW-1185">Reference proteome</keyword>
<comment type="caution">
    <text evidence="1">The sequence shown here is derived from an EMBL/GenBank/DDBJ whole genome shotgun (WGS) entry which is preliminary data.</text>
</comment>
<name>A0A2S6NFY4_9HYPH</name>
<accession>A0A2S6NFY4</accession>
<organism evidence="1 2">
    <name type="scientific">Rhodoblastus sphagnicola</name>
    <dbReference type="NCBI Taxonomy" id="333368"/>
    <lineage>
        <taxon>Bacteria</taxon>
        <taxon>Pseudomonadati</taxon>
        <taxon>Pseudomonadota</taxon>
        <taxon>Alphaproteobacteria</taxon>
        <taxon>Hyphomicrobiales</taxon>
        <taxon>Rhodoblastaceae</taxon>
        <taxon>Rhodoblastus</taxon>
    </lineage>
</organism>
<proteinExistence type="predicted"/>